<dbReference type="RefSeq" id="WP_088908553.1">
    <property type="nucleotide sequence ID" value="NZ_CP018145.1"/>
</dbReference>
<sequence length="74" mass="8337">MFGLGKKRSRLGKWIDQHGVTQQWLCKEAGINKDTATKAASSDEYSPNLKTANGIIRALRKIDPNVNLDDFWSM</sequence>
<gene>
    <name evidence="1" type="ORF">BP422_15485</name>
</gene>
<evidence type="ECO:0000313" key="1">
    <source>
        <dbReference type="EMBL" id="ASJ54843.1"/>
    </source>
</evidence>
<accession>A0A220MIL6</accession>
<dbReference type="Proteomes" id="UP000197781">
    <property type="component" value="Chromosome"/>
</dbReference>
<dbReference type="EMBL" id="CP018145">
    <property type="protein sequence ID" value="ASJ54843.1"/>
    <property type="molecule type" value="Genomic_DNA"/>
</dbReference>
<protein>
    <submittedName>
        <fullName evidence="1">Transcriptional regulator</fullName>
    </submittedName>
</protein>
<reference evidence="1 2" key="1">
    <citation type="submission" date="2016-11" db="EMBL/GenBank/DDBJ databases">
        <authorList>
            <person name="Jaros S."/>
            <person name="Januszkiewicz K."/>
            <person name="Wedrychowicz H."/>
        </authorList>
    </citation>
    <scope>NUCLEOTIDE SEQUENCE [LARGE SCALE GENOMIC DNA]</scope>
    <source>
        <strain evidence="1 2">NF2</strain>
    </source>
</reference>
<dbReference type="AlphaFoldDB" id="A0A220MIL6"/>
<evidence type="ECO:0000313" key="2">
    <source>
        <dbReference type="Proteomes" id="UP000197781"/>
    </source>
</evidence>
<proteinExistence type="predicted"/>
<name>A0A220MIL6_9BACL</name>
<dbReference type="KEGG" id="bfm:BP422_15485"/>
<organism evidence="1 2">
    <name type="scientific">Brevibacillus formosus</name>
    <dbReference type="NCBI Taxonomy" id="54913"/>
    <lineage>
        <taxon>Bacteria</taxon>
        <taxon>Bacillati</taxon>
        <taxon>Bacillota</taxon>
        <taxon>Bacilli</taxon>
        <taxon>Bacillales</taxon>
        <taxon>Paenibacillaceae</taxon>
        <taxon>Brevibacillus</taxon>
    </lineage>
</organism>